<feature type="transmembrane region" description="Helical" evidence="1">
    <location>
        <begin position="20"/>
        <end position="40"/>
    </location>
</feature>
<organism evidence="3 4">
    <name type="scientific">Pelagihabitans pacificus</name>
    <dbReference type="NCBI Taxonomy" id="2696054"/>
    <lineage>
        <taxon>Bacteria</taxon>
        <taxon>Pseudomonadati</taxon>
        <taxon>Bacteroidota</taxon>
        <taxon>Flavobacteriia</taxon>
        <taxon>Flavobacteriales</taxon>
        <taxon>Flavobacteriaceae</taxon>
        <taxon>Pelagihabitans</taxon>
    </lineage>
</organism>
<reference evidence="3" key="2">
    <citation type="submission" date="2020-03" db="EMBL/GenBank/DDBJ databases">
        <title>Flavobacteriaceae bacterium strain TP-CH-4, a member of the family Flavobacteriaceae isolated from a deep-sea seamount.</title>
        <authorList>
            <person name="Zhang D.-C."/>
        </authorList>
    </citation>
    <scope>NUCLEOTIDE SEQUENCE</scope>
    <source>
        <strain evidence="3">TP-CH-4</strain>
    </source>
</reference>
<evidence type="ECO:0000313" key="3">
    <source>
        <dbReference type="EMBL" id="NHF59699.1"/>
    </source>
</evidence>
<evidence type="ECO:0000313" key="4">
    <source>
        <dbReference type="Proteomes" id="UP000707206"/>
    </source>
</evidence>
<keyword evidence="1" id="KW-0812">Transmembrane</keyword>
<evidence type="ECO:0000259" key="2">
    <source>
        <dbReference type="Pfam" id="PF13239"/>
    </source>
</evidence>
<protein>
    <submittedName>
        <fullName evidence="3">2TM domain-containing protein</fullName>
    </submittedName>
</protein>
<dbReference type="Pfam" id="PF13239">
    <property type="entry name" value="2TM"/>
    <property type="match status" value="1"/>
</dbReference>
<sequence length="92" mass="10901">MENQEVYERARKKVEAKLRFKIHLYVFIGVMTLLFLINIVNTPEYLWFKWPLFGWGIAVVIHALRVFVFPEKLTVTEGMITKQMEKDAAKNL</sequence>
<reference evidence="3" key="1">
    <citation type="submission" date="2019-07" db="EMBL/GenBank/DDBJ databases">
        <authorList>
            <person name="De-Chao Zhang Q."/>
        </authorList>
    </citation>
    <scope>NUCLEOTIDE SEQUENCE</scope>
    <source>
        <strain evidence="3">TP-CH-4</strain>
    </source>
</reference>
<feature type="domain" description="2TM" evidence="2">
    <location>
        <begin position="8"/>
        <end position="73"/>
    </location>
</feature>
<dbReference type="Proteomes" id="UP000707206">
    <property type="component" value="Unassembled WGS sequence"/>
</dbReference>
<dbReference type="EMBL" id="VIKU02000002">
    <property type="protein sequence ID" value="NHF59699.1"/>
    <property type="molecule type" value="Genomic_DNA"/>
</dbReference>
<comment type="caution">
    <text evidence="3">The sequence shown here is derived from an EMBL/GenBank/DDBJ whole genome shotgun (WGS) entry which is preliminary data.</text>
</comment>
<gene>
    <name evidence="3" type="ORF">FK220_010125</name>
</gene>
<keyword evidence="4" id="KW-1185">Reference proteome</keyword>
<keyword evidence="1" id="KW-0472">Membrane</keyword>
<proteinExistence type="predicted"/>
<dbReference type="RefSeq" id="WP_152574189.1">
    <property type="nucleotide sequence ID" value="NZ_VIKU02000002.1"/>
</dbReference>
<evidence type="ECO:0000256" key="1">
    <source>
        <dbReference type="SAM" id="Phobius"/>
    </source>
</evidence>
<accession>A0A967ASR9</accession>
<dbReference type="AlphaFoldDB" id="A0A967ASR9"/>
<dbReference type="InterPro" id="IPR025698">
    <property type="entry name" value="2TM_dom"/>
</dbReference>
<feature type="transmembrane region" description="Helical" evidence="1">
    <location>
        <begin position="52"/>
        <end position="69"/>
    </location>
</feature>
<name>A0A967ASR9_9FLAO</name>
<keyword evidence="1" id="KW-1133">Transmembrane helix</keyword>